<feature type="compositionally biased region" description="Pro residues" evidence="1">
    <location>
        <begin position="124"/>
        <end position="138"/>
    </location>
</feature>
<proteinExistence type="predicted"/>
<organism evidence="2 3">
    <name type="scientific">Mycobacterium riyadhense</name>
    <dbReference type="NCBI Taxonomy" id="486698"/>
    <lineage>
        <taxon>Bacteria</taxon>
        <taxon>Bacillati</taxon>
        <taxon>Actinomycetota</taxon>
        <taxon>Actinomycetes</taxon>
        <taxon>Mycobacteriales</taxon>
        <taxon>Mycobacteriaceae</taxon>
        <taxon>Mycobacterium</taxon>
    </lineage>
</organism>
<protein>
    <submittedName>
        <fullName evidence="2">Uncharacterized protein</fullName>
    </submittedName>
</protein>
<feature type="region of interest" description="Disordered" evidence="1">
    <location>
        <begin position="82"/>
        <end position="138"/>
    </location>
</feature>
<dbReference type="Proteomes" id="UP000193087">
    <property type="component" value="Unassembled WGS sequence"/>
</dbReference>
<reference evidence="2 3" key="1">
    <citation type="submission" date="2016-01" db="EMBL/GenBank/DDBJ databases">
        <title>The new phylogeny of the genus Mycobacterium.</title>
        <authorList>
            <person name="Tarcisio F."/>
            <person name="Conor M."/>
            <person name="Antonella G."/>
            <person name="Elisabetta G."/>
            <person name="Giulia F.S."/>
            <person name="Sara T."/>
            <person name="Anna F."/>
            <person name="Clotilde B."/>
            <person name="Roberto B."/>
            <person name="Veronica D.S."/>
            <person name="Fabio R."/>
            <person name="Monica P."/>
            <person name="Olivier J."/>
            <person name="Enrico T."/>
            <person name="Nicola S."/>
        </authorList>
    </citation>
    <scope>NUCLEOTIDE SEQUENCE [LARGE SCALE GENOMIC DNA]</scope>
    <source>
        <strain evidence="2 3">DSM 45176</strain>
    </source>
</reference>
<comment type="caution">
    <text evidence="2">The sequence shown here is derived from an EMBL/GenBank/DDBJ whole genome shotgun (WGS) entry which is preliminary data.</text>
</comment>
<evidence type="ECO:0000313" key="3">
    <source>
        <dbReference type="Proteomes" id="UP000193087"/>
    </source>
</evidence>
<evidence type="ECO:0000313" key="2">
    <source>
        <dbReference type="EMBL" id="ORW73615.1"/>
    </source>
</evidence>
<name>A0A1X2CC66_9MYCO</name>
<keyword evidence="3" id="KW-1185">Reference proteome</keyword>
<evidence type="ECO:0000256" key="1">
    <source>
        <dbReference type="SAM" id="MobiDB-lite"/>
    </source>
</evidence>
<sequence length="138" mass="14760">MVARTLEVRRETKLAAVAEAKQALATARERCRRCRTAELERLTGDMPMLWQAPTTSNKDRKRLLRTLSEGITLLSETIGTKCERGSAGTPAPLTRSPSPALPISAPPNAAPRPAVAMVTHLGPTTPPPNSPNFSTPPG</sequence>
<dbReference type="EMBL" id="LQPQ01000128">
    <property type="protein sequence ID" value="ORW73615.1"/>
    <property type="molecule type" value="Genomic_DNA"/>
</dbReference>
<accession>A0A1X2CC66</accession>
<gene>
    <name evidence="2" type="ORF">AWC22_23875</name>
</gene>
<dbReference type="STRING" id="486698.AWC22_23875"/>
<dbReference type="AlphaFoldDB" id="A0A1X2CC66"/>